<evidence type="ECO:0000256" key="1">
    <source>
        <dbReference type="SAM" id="SignalP"/>
    </source>
</evidence>
<proteinExistence type="predicted"/>
<keyword evidence="1" id="KW-0732">Signal</keyword>
<dbReference type="NCBIfam" id="NF047658">
    <property type="entry name" value="HYC_CC_PP"/>
    <property type="match status" value="1"/>
</dbReference>
<dbReference type="AlphaFoldDB" id="A0A8J7G4V5"/>
<keyword evidence="3" id="KW-1185">Reference proteome</keyword>
<evidence type="ECO:0000313" key="3">
    <source>
        <dbReference type="Proteomes" id="UP000608754"/>
    </source>
</evidence>
<comment type="caution">
    <text evidence="2">The sequence shown here is derived from an EMBL/GenBank/DDBJ whole genome shotgun (WGS) entry which is preliminary data.</text>
</comment>
<dbReference type="EMBL" id="JADGIK010000001">
    <property type="protein sequence ID" value="MBF0596330.1"/>
    <property type="molecule type" value="Genomic_DNA"/>
</dbReference>
<dbReference type="RefSeq" id="WP_194181854.1">
    <property type="nucleotide sequence ID" value="NZ_JADGIK010000001.1"/>
</dbReference>
<dbReference type="InterPro" id="IPR058512">
    <property type="entry name" value="DUF8199"/>
</dbReference>
<reference evidence="2" key="1">
    <citation type="submission" date="2020-10" db="EMBL/GenBank/DDBJ databases">
        <authorList>
            <person name="Lu T."/>
            <person name="Wang Q."/>
            <person name="Han X."/>
        </authorList>
    </citation>
    <scope>NUCLEOTIDE SEQUENCE</scope>
    <source>
        <strain evidence="2">WQ 117</strain>
    </source>
</reference>
<organism evidence="2 3">
    <name type="scientific">Faecalibacter rhinopitheci</name>
    <dbReference type="NCBI Taxonomy" id="2779678"/>
    <lineage>
        <taxon>Bacteria</taxon>
        <taxon>Pseudomonadati</taxon>
        <taxon>Bacteroidota</taxon>
        <taxon>Flavobacteriia</taxon>
        <taxon>Flavobacteriales</taxon>
        <taxon>Weeksellaceae</taxon>
        <taxon>Faecalibacter</taxon>
    </lineage>
</organism>
<dbReference type="Proteomes" id="UP000608754">
    <property type="component" value="Unassembled WGS sequence"/>
</dbReference>
<gene>
    <name evidence="2" type="ORF">IM532_02425</name>
</gene>
<feature type="chain" id="PRO_5035161323" description="Transmembrane protein" evidence="1">
    <location>
        <begin position="24"/>
        <end position="149"/>
    </location>
</feature>
<sequence length="149" mass="16992">MKMQKYIRILLSLVLIISNLSVAFSMHFCQGQVEKVQLNHLDNKVCKMQQLASCCETKQTANHCKTSKENNLDEDCCKDLAYAEDFQDQIAIKVFKISPIDFFVAPSIVKVVFPLDLNKTGCITPLDFYIESNAPPIYILHKQLVLYEA</sequence>
<dbReference type="InterPro" id="IPR058060">
    <property type="entry name" value="HYC_CC_PP"/>
</dbReference>
<feature type="signal peptide" evidence="1">
    <location>
        <begin position="1"/>
        <end position="23"/>
    </location>
</feature>
<dbReference type="Pfam" id="PF26622">
    <property type="entry name" value="DUF8199"/>
    <property type="match status" value="1"/>
</dbReference>
<evidence type="ECO:0008006" key="4">
    <source>
        <dbReference type="Google" id="ProtNLM"/>
    </source>
</evidence>
<protein>
    <recommendedName>
        <fullName evidence="4">Transmembrane protein</fullName>
    </recommendedName>
</protein>
<name>A0A8J7G4V5_9FLAO</name>
<evidence type="ECO:0000313" key="2">
    <source>
        <dbReference type="EMBL" id="MBF0596330.1"/>
    </source>
</evidence>
<accession>A0A8J7G4V5</accession>